<feature type="compositionally biased region" description="Low complexity" evidence="2">
    <location>
        <begin position="949"/>
        <end position="962"/>
    </location>
</feature>
<feature type="compositionally biased region" description="Basic and acidic residues" evidence="2">
    <location>
        <begin position="935"/>
        <end position="947"/>
    </location>
</feature>
<proteinExistence type="predicted"/>
<dbReference type="InterPro" id="IPR011666">
    <property type="entry name" value="DUF1604"/>
</dbReference>
<evidence type="ECO:0000313" key="5">
    <source>
        <dbReference type="Proteomes" id="UP001396334"/>
    </source>
</evidence>
<dbReference type="Gene3D" id="1.10.10.790">
    <property type="entry name" value="Surp module"/>
    <property type="match status" value="1"/>
</dbReference>
<dbReference type="EMBL" id="JBBPBN010000002">
    <property type="protein sequence ID" value="KAK9044901.1"/>
    <property type="molecule type" value="Genomic_DNA"/>
</dbReference>
<feature type="domain" description="SURP motif" evidence="3">
    <location>
        <begin position="483"/>
        <end position="525"/>
    </location>
</feature>
<dbReference type="InterPro" id="IPR000061">
    <property type="entry name" value="Surp"/>
</dbReference>
<dbReference type="Pfam" id="PF01805">
    <property type="entry name" value="Surp"/>
    <property type="match status" value="1"/>
</dbReference>
<name>A0ABR2U5X0_9ROSI</name>
<feature type="compositionally biased region" description="Basic residues" evidence="2">
    <location>
        <begin position="1012"/>
        <end position="1024"/>
    </location>
</feature>
<dbReference type="PROSITE" id="PS50128">
    <property type="entry name" value="SURP"/>
    <property type="match status" value="1"/>
</dbReference>
<dbReference type="InterPro" id="IPR035967">
    <property type="entry name" value="SWAP/Surp_sf"/>
</dbReference>
<keyword evidence="1" id="KW-0507">mRNA processing</keyword>
<feature type="compositionally biased region" description="Polar residues" evidence="2">
    <location>
        <begin position="878"/>
        <end position="904"/>
    </location>
</feature>
<feature type="region of interest" description="Disordered" evidence="2">
    <location>
        <begin position="31"/>
        <end position="50"/>
    </location>
</feature>
<evidence type="ECO:0000256" key="2">
    <source>
        <dbReference type="SAM" id="MobiDB-lite"/>
    </source>
</evidence>
<dbReference type="SUPFAM" id="SSF109905">
    <property type="entry name" value="Surp module (SWAP domain)"/>
    <property type="match status" value="1"/>
</dbReference>
<protein>
    <recommendedName>
        <fullName evidence="3">SURP motif domain-containing protein</fullName>
    </recommendedName>
</protein>
<feature type="region of interest" description="Disordered" evidence="2">
    <location>
        <begin position="553"/>
        <end position="579"/>
    </location>
</feature>
<comment type="caution">
    <text evidence="4">The sequence shown here is derived from an EMBL/GenBank/DDBJ whole genome shotgun (WGS) entry which is preliminary data.</text>
</comment>
<feature type="compositionally biased region" description="Basic and acidic residues" evidence="2">
    <location>
        <begin position="128"/>
        <end position="140"/>
    </location>
</feature>
<feature type="compositionally biased region" description="Basic residues" evidence="2">
    <location>
        <begin position="969"/>
        <end position="979"/>
    </location>
</feature>
<feature type="compositionally biased region" description="Basic and acidic residues" evidence="2">
    <location>
        <begin position="1025"/>
        <end position="1044"/>
    </location>
</feature>
<dbReference type="SMART" id="SM00648">
    <property type="entry name" value="SWAP"/>
    <property type="match status" value="1"/>
</dbReference>
<dbReference type="Pfam" id="PF26093">
    <property type="entry name" value="HTH_TGH"/>
    <property type="match status" value="1"/>
</dbReference>
<evidence type="ECO:0000259" key="3">
    <source>
        <dbReference type="PROSITE" id="PS50128"/>
    </source>
</evidence>
<keyword evidence="5" id="KW-1185">Reference proteome</keyword>
<feature type="region of interest" description="Disordered" evidence="2">
    <location>
        <begin position="128"/>
        <end position="152"/>
    </location>
</feature>
<accession>A0ABR2U5X0</accession>
<reference evidence="4 5" key="1">
    <citation type="journal article" date="2024" name="G3 (Bethesda)">
        <title>Genome assembly of Hibiscus sabdariffa L. provides insights into metabolisms of medicinal natural products.</title>
        <authorList>
            <person name="Kim T."/>
        </authorList>
    </citation>
    <scope>NUCLEOTIDE SEQUENCE [LARGE SCALE GENOMIC DNA]</scope>
    <source>
        <strain evidence="4">TK-2024</strain>
        <tissue evidence="4">Old leaves</tissue>
    </source>
</reference>
<organism evidence="4 5">
    <name type="scientific">Hibiscus sabdariffa</name>
    <name type="common">roselle</name>
    <dbReference type="NCBI Taxonomy" id="183260"/>
    <lineage>
        <taxon>Eukaryota</taxon>
        <taxon>Viridiplantae</taxon>
        <taxon>Streptophyta</taxon>
        <taxon>Embryophyta</taxon>
        <taxon>Tracheophyta</taxon>
        <taxon>Spermatophyta</taxon>
        <taxon>Magnoliopsida</taxon>
        <taxon>eudicotyledons</taxon>
        <taxon>Gunneridae</taxon>
        <taxon>Pentapetalae</taxon>
        <taxon>rosids</taxon>
        <taxon>malvids</taxon>
        <taxon>Malvales</taxon>
        <taxon>Malvaceae</taxon>
        <taxon>Malvoideae</taxon>
        <taxon>Hibiscus</taxon>
    </lineage>
</organism>
<evidence type="ECO:0000256" key="1">
    <source>
        <dbReference type="ARBA" id="ARBA00022664"/>
    </source>
</evidence>
<dbReference type="PANTHER" id="PTHR13384">
    <property type="entry name" value="G PATCH DOMAIN-CONTAINING PROTEIN 1"/>
    <property type="match status" value="1"/>
</dbReference>
<gene>
    <name evidence="4" type="ORF">V6N11_058792</name>
</gene>
<feature type="region of interest" description="Disordered" evidence="2">
    <location>
        <begin position="876"/>
        <end position="1051"/>
    </location>
</feature>
<sequence>MDSDEEDYVFFGTPIEREEEITNRRKKAAAEASGNLRALPPWKQEVRDEEGRRRFHGAFTGGFSAGYFNTVGTKEGWAPQSFTSSRKNRAEVKQQSIFNFLDEDEKAELEGTLGTSSQFDTFGFTAAEHARKQADKEQKQRPSAIPGPIPDELVLPASESIGVKLLLKMGWRHGRAINDSRASSLYDARREARKALLAFASEDAKAPCPADEPVEEPESFTVQPSDDDARSSQSLPKVVYLITLIGDEENLFHDVESTIMRYEGPYDAAEISDLVQQLPMAKTEVMEDVVNAKEARFRRGIRYKRFLDLHGLGYDPFKHAPEFREKKRLHLLNDKQRGDRKTMSIKDSLFGSKSGKAAPGFGIGALEEYDAEDEDIYAAGYDFEETCIEDDEEPSRLGIESKQPSRLSIESKQKVVARDQGVLPGFKVASVSDYQLERFDPPVIPKDFAPHHKFPGPLETLKKLDVPSPPEVPPPDDSNLKLLIEGVAKLVARCGKLFEDLSRKKNQSNPLFSFLSGGNGHDYYERRLWEEHQKFGVQAKLLLDGKLSPSMQKMTAESRGKLLGEKPLERSSRETTSSSVASGEFQLQFNLSDTFKKPDSFSKLPDVAKPFKDDPAKQERFEQFLKEKYEGGLRSTGYTVASNMSEAARAREKLDFEAAAEAIEKGKRGKESMVSTQPLDFLASGMQFTSGGLEQVENGHAEDLVTKKMYPRREEFQWRPAPVLCKRFDLIDPFMGKPPPAPRARSKIDSLLFIPDSVKVAKPEEVAITNRDVPAAQTGAQMTIEDVAEEEIEIVAENVERPVDLYKAIFSDDSDDDVEDLNTKKVEDPEKKTEVATTALNRLIADDFLESLGKELGFEVPPDTPYSTNKANALRIETPNSDSGNAKFSTGTYLNPGNETAQDGDSQKNKSIPVRSGGYNSSKHTVGLLNMSGKVNEDKFAQEDKKVKSPSSRQRNWSSSSSSDDERSRKHSKRHRHRSSGSYSDPSSDDREHYRSRSKGKRERSSREKSSHSRKHSKHHKHRSRDSPSRSHRGSEREHSEARKEKRKRRD</sequence>
<dbReference type="Proteomes" id="UP001396334">
    <property type="component" value="Unassembled WGS sequence"/>
</dbReference>
<dbReference type="PANTHER" id="PTHR13384:SF19">
    <property type="entry name" value="G PATCH DOMAIN-CONTAINING PROTEIN 1"/>
    <property type="match status" value="1"/>
</dbReference>
<dbReference type="Pfam" id="PF07713">
    <property type="entry name" value="DUF1604"/>
    <property type="match status" value="1"/>
</dbReference>
<evidence type="ECO:0000313" key="4">
    <source>
        <dbReference type="EMBL" id="KAK9044901.1"/>
    </source>
</evidence>
<feature type="region of interest" description="Disordered" evidence="2">
    <location>
        <begin position="204"/>
        <end position="231"/>
    </location>
</feature>
<feature type="compositionally biased region" description="Basic and acidic residues" evidence="2">
    <location>
        <begin position="556"/>
        <end position="573"/>
    </location>
</feature>